<dbReference type="AlphaFoldDB" id="A0A2I0TFV8"/>
<dbReference type="PANTHER" id="PTHR33395">
    <property type="entry name" value="TRANSCRIPTASE, PUTATIVE-RELATED-RELATED"/>
    <property type="match status" value="1"/>
</dbReference>
<dbReference type="PANTHER" id="PTHR33395:SF22">
    <property type="entry name" value="REVERSE TRANSCRIPTASE DOMAIN-CONTAINING PROTEIN"/>
    <property type="match status" value="1"/>
</dbReference>
<dbReference type="EMBL" id="KZ510972">
    <property type="protein sequence ID" value="PKU32688.1"/>
    <property type="molecule type" value="Genomic_DNA"/>
</dbReference>
<reference evidence="2" key="1">
    <citation type="submission" date="2017-11" db="EMBL/GenBank/DDBJ databases">
        <authorList>
            <person name="Lima N.C."/>
            <person name="Parody-Merino A.M."/>
            <person name="Battley P.F."/>
            <person name="Fidler A.E."/>
            <person name="Prosdocimi F."/>
        </authorList>
    </citation>
    <scope>NUCLEOTIDE SEQUENCE [LARGE SCALE GENOMIC DNA]</scope>
</reference>
<keyword evidence="2" id="KW-1185">Reference proteome</keyword>
<dbReference type="GO" id="GO:0061343">
    <property type="term" value="P:cell adhesion involved in heart morphogenesis"/>
    <property type="evidence" value="ECO:0007669"/>
    <property type="project" value="TreeGrafter"/>
</dbReference>
<dbReference type="GO" id="GO:0007508">
    <property type="term" value="P:larval heart development"/>
    <property type="evidence" value="ECO:0007669"/>
    <property type="project" value="TreeGrafter"/>
</dbReference>
<evidence type="ECO:0000313" key="2">
    <source>
        <dbReference type="Proteomes" id="UP000233556"/>
    </source>
</evidence>
<dbReference type="OrthoDB" id="416454at2759"/>
<dbReference type="Proteomes" id="UP000233556">
    <property type="component" value="Unassembled WGS sequence"/>
</dbReference>
<protein>
    <submittedName>
        <fullName evidence="1">Nedd4-binding protein 2-like 2</fullName>
    </submittedName>
</protein>
<sequence length="437" mass="49935">MDCPAIPTAFTTSEDNATCGKSEVWKVEREAPVSMRQFLSGCFGVFLDKIAIRSRCPSDFNHPDICWKSNTASCRQSRRFLECLDDNFLRQEIDSPTQGEAILDLIVTDASELIRDVKTGGSLGCSDHALVEFTVLRDTCQTRGIVRTLNFRKANLQLFKELVNRTPWEAVLRDKGAEQSWQTFKDAFHRAQELSIPRCKKSSKKGKRPAWLSQDLLVKVKDKKEWHRQFRQEQVSWEEYRDAARLCRDDVRKAKVRLELNLARDAKDNKKGFYRYVNQKRKVEESMPLLMGKNVKLVTTDEENAEVLNNFFASVFTANLSPLFRKDRLGRRGGGVALYIKDQLECMGLQLWMDEDPTESLWVKIKGSTGAGDVTVGVCYRPLDQGDRVDEALYRQLGAALHSQTLVLTGGLQPRRYLLEGQHSRAQEIQEVLGMCR</sequence>
<evidence type="ECO:0000313" key="1">
    <source>
        <dbReference type="EMBL" id="PKU32688.1"/>
    </source>
</evidence>
<organism evidence="1 2">
    <name type="scientific">Limosa lapponica baueri</name>
    <dbReference type="NCBI Taxonomy" id="1758121"/>
    <lineage>
        <taxon>Eukaryota</taxon>
        <taxon>Metazoa</taxon>
        <taxon>Chordata</taxon>
        <taxon>Craniata</taxon>
        <taxon>Vertebrata</taxon>
        <taxon>Euteleostomi</taxon>
        <taxon>Archelosauria</taxon>
        <taxon>Archosauria</taxon>
        <taxon>Dinosauria</taxon>
        <taxon>Saurischia</taxon>
        <taxon>Theropoda</taxon>
        <taxon>Coelurosauria</taxon>
        <taxon>Aves</taxon>
        <taxon>Neognathae</taxon>
        <taxon>Neoaves</taxon>
        <taxon>Charadriiformes</taxon>
        <taxon>Scolopacidae</taxon>
        <taxon>Limosa</taxon>
    </lineage>
</organism>
<reference evidence="2" key="2">
    <citation type="submission" date="2017-12" db="EMBL/GenBank/DDBJ databases">
        <title>Genome sequence of the Bar-tailed Godwit (Limosa lapponica baueri).</title>
        <authorList>
            <person name="Lima N.C.B."/>
            <person name="Parody-Merino A.M."/>
            <person name="Battley P.F."/>
            <person name="Fidler A.E."/>
            <person name="Prosdocimi F."/>
        </authorList>
    </citation>
    <scope>NUCLEOTIDE SEQUENCE [LARGE SCALE GENOMIC DNA]</scope>
</reference>
<proteinExistence type="predicted"/>
<dbReference type="GO" id="GO:0031012">
    <property type="term" value="C:extracellular matrix"/>
    <property type="evidence" value="ECO:0007669"/>
    <property type="project" value="TreeGrafter"/>
</dbReference>
<gene>
    <name evidence="1" type="ORF">llap_17010</name>
</gene>
<name>A0A2I0TFV8_LIMLA</name>
<accession>A0A2I0TFV8</accession>